<evidence type="ECO:0000256" key="13">
    <source>
        <dbReference type="RuleBase" id="RU367106"/>
    </source>
</evidence>
<dbReference type="EMBL" id="PEDP01000195">
    <property type="protein sequence ID" value="POS87090.1"/>
    <property type="molecule type" value="Genomic_DNA"/>
</dbReference>
<dbReference type="GO" id="GO:0051267">
    <property type="term" value="F:CP2 mannose-ethanolamine phosphotransferase activity"/>
    <property type="evidence" value="ECO:0007669"/>
    <property type="project" value="TreeGrafter"/>
</dbReference>
<keyword evidence="7 13" id="KW-0812">Transmembrane</keyword>
<organism evidence="15 16">
    <name type="scientific">Erysiphe pulchra</name>
    <dbReference type="NCBI Taxonomy" id="225359"/>
    <lineage>
        <taxon>Eukaryota</taxon>
        <taxon>Fungi</taxon>
        <taxon>Dikarya</taxon>
        <taxon>Ascomycota</taxon>
        <taxon>Pezizomycotina</taxon>
        <taxon>Leotiomycetes</taxon>
        <taxon>Erysiphales</taxon>
        <taxon>Erysiphaceae</taxon>
        <taxon>Erysiphe</taxon>
    </lineage>
</organism>
<evidence type="ECO:0000256" key="8">
    <source>
        <dbReference type="ARBA" id="ARBA00022824"/>
    </source>
</evidence>
<keyword evidence="6 13" id="KW-0808">Transferase</keyword>
<feature type="transmembrane region" description="Helical" evidence="13">
    <location>
        <begin position="786"/>
        <end position="813"/>
    </location>
</feature>
<dbReference type="Proteomes" id="UP000237438">
    <property type="component" value="Unassembled WGS sequence"/>
</dbReference>
<evidence type="ECO:0000256" key="11">
    <source>
        <dbReference type="ARBA" id="ARBA00023180"/>
    </source>
</evidence>
<dbReference type="InterPro" id="IPR037674">
    <property type="entry name" value="PIG-G_N"/>
</dbReference>
<evidence type="ECO:0000256" key="3">
    <source>
        <dbReference type="ARBA" id="ARBA00005315"/>
    </source>
</evidence>
<feature type="transmembrane region" description="Helical" evidence="13">
    <location>
        <begin position="499"/>
        <end position="515"/>
    </location>
</feature>
<feature type="transmembrane region" description="Helical" evidence="13">
    <location>
        <begin position="746"/>
        <end position="766"/>
    </location>
</feature>
<dbReference type="OrthoDB" id="272139at2759"/>
<comment type="subcellular location">
    <subcellularLocation>
        <location evidence="1 13">Endoplasmic reticulum membrane</location>
        <topology evidence="1 13">Multi-pass membrane protein</topology>
    </subcellularLocation>
</comment>
<evidence type="ECO:0000256" key="10">
    <source>
        <dbReference type="ARBA" id="ARBA00023136"/>
    </source>
</evidence>
<dbReference type="GO" id="GO:0005789">
    <property type="term" value="C:endoplasmic reticulum membrane"/>
    <property type="evidence" value="ECO:0007669"/>
    <property type="project" value="UniProtKB-SubCell"/>
</dbReference>
<feature type="transmembrane region" description="Helical" evidence="13">
    <location>
        <begin position="673"/>
        <end position="700"/>
    </location>
</feature>
<evidence type="ECO:0000256" key="1">
    <source>
        <dbReference type="ARBA" id="ARBA00004477"/>
    </source>
</evidence>
<evidence type="ECO:0000313" key="15">
    <source>
        <dbReference type="EMBL" id="POS87090.1"/>
    </source>
</evidence>
<evidence type="ECO:0000256" key="5">
    <source>
        <dbReference type="ARBA" id="ARBA00022502"/>
    </source>
</evidence>
<feature type="transmembrane region" description="Helical" evidence="13">
    <location>
        <begin position="825"/>
        <end position="850"/>
    </location>
</feature>
<comment type="similarity">
    <text evidence="3 13">Belongs to the PIGG/PIGN/PIGO family. PIGG subfamily.</text>
</comment>
<evidence type="ECO:0000256" key="9">
    <source>
        <dbReference type="ARBA" id="ARBA00022989"/>
    </source>
</evidence>
<evidence type="ECO:0000256" key="6">
    <source>
        <dbReference type="ARBA" id="ARBA00022679"/>
    </source>
</evidence>
<feature type="transmembrane region" description="Helical" evidence="13">
    <location>
        <begin position="630"/>
        <end position="653"/>
    </location>
</feature>
<evidence type="ECO:0000259" key="14">
    <source>
        <dbReference type="Pfam" id="PF19316"/>
    </source>
</evidence>
<keyword evidence="8 13" id="KW-0256">Endoplasmic reticulum</keyword>
<feature type="transmembrane region" description="Helical" evidence="13">
    <location>
        <begin position="563"/>
        <end position="581"/>
    </location>
</feature>
<feature type="transmembrane region" description="Helical" evidence="13">
    <location>
        <begin position="593"/>
        <end position="610"/>
    </location>
</feature>
<dbReference type="Pfam" id="PF19316">
    <property type="entry name" value="PIGO_PIGG"/>
    <property type="match status" value="1"/>
</dbReference>
<gene>
    <name evidence="15" type="ORF">EPUL_000487</name>
</gene>
<evidence type="ECO:0000256" key="2">
    <source>
        <dbReference type="ARBA" id="ARBA00004687"/>
    </source>
</evidence>
<keyword evidence="9 13" id="KW-1133">Transmembrane helix</keyword>
<evidence type="ECO:0000256" key="4">
    <source>
        <dbReference type="ARBA" id="ARBA00020830"/>
    </source>
</evidence>
<dbReference type="Gene3D" id="3.40.720.10">
    <property type="entry name" value="Alkaline Phosphatase, subunit A"/>
    <property type="match status" value="1"/>
</dbReference>
<name>A0A2S4PYH1_9PEZI</name>
<sequence>MEKSPSVLHKFFLATANLFIPIAILIFSSGFFPYKPFLSGLAENYDTHHGSTPKAPFNKVIFMVVDALRSDFVYGNRSGFDFTQNLIRTGTAIPFTAHARPPTITMPRIKSLSTGSIPSFIDVILNFAETDKTSSLASQDSWLTQMKAKGTGKSIMFGDDTWLKLFPDTFDRADGTTSFFVSDFSEVDTNVSRHVPQELENKDWSVMVLHYLGLDHIGHKAGPRSPNMYHKQKEMDSIVKQIYMALTSKPHLESTIFLVLGDHGMNEAGNHGGSSPGETSPALVFISPKLKTYSTRLQVPSHYQEDFRYYSFVEQSDVVPTLSALLGFPIPKNNIGTFIPHFLSFWPAGHDRIQIYLRNVEQILRLLRATFPSFTHENATPNCEVLYDSIEKLACQWKLLIESVPENGKDEENLQIWQKSISMWLKQAQELMSNVATNYDLSRLGYGIAIAIFSLGLSIYAASKIFAQEIMCCTTFSIISFLYGIMMFGSSYVEEEQSFWYWATSAWLGLLLIKYSKGGKMGFYSISFGLILLRIAMRWNQTGNKFIGEPDIAKSYLLKHSKMLWFLVTISYVWNLSSLQYQIRHLKSHTFDIITIAISIAALTLKIALTDEDSPEIVGDWLKFIANLNFGIPIVIRVRILFLILSVILFFAITLRLRHRTTSYQTACTVHKILIFMLFTQSRVENIPLLVIFEMLFMLLDNLHLNGFEVTITIILLQQTSFFTQGGSNAISSIDLSNAYNGVKNFNVIAVGVLTFIGNWTGPILWTSASNLMLLRINRTRKGSIFFSHLAILTIFILSSLTFTMAACIILRTHLFVWTVFSPKFLYSLAWSLGQHLCINLGLGSLLYWVGTRK</sequence>
<comment type="pathway">
    <text evidence="2 13">Glycolipid biosynthesis; glycosylphosphatidylinositol-anchor biosynthesis.</text>
</comment>
<feature type="transmembrane region" description="Helical" evidence="13">
    <location>
        <begin position="444"/>
        <end position="463"/>
    </location>
</feature>
<dbReference type="InterPro" id="IPR017850">
    <property type="entry name" value="Alkaline_phosphatase_core_sf"/>
</dbReference>
<feature type="transmembrane region" description="Helical" evidence="13">
    <location>
        <begin position="12"/>
        <end position="34"/>
    </location>
</feature>
<protein>
    <recommendedName>
        <fullName evidence="4 13">GPI ethanolamine phosphate transferase 2</fullName>
    </recommendedName>
</protein>
<dbReference type="FunFam" id="3.40.720.10:FF:000045">
    <property type="entry name" value="GPI ethanolamine phosphate transferase 2"/>
    <property type="match status" value="1"/>
</dbReference>
<proteinExistence type="inferred from homology"/>
<evidence type="ECO:0000256" key="12">
    <source>
        <dbReference type="ARBA" id="ARBA00056729"/>
    </source>
</evidence>
<dbReference type="PANTHER" id="PTHR23072:SF0">
    <property type="entry name" value="GPI ETHANOLAMINE PHOSPHATE TRANSFERASE 2"/>
    <property type="match status" value="1"/>
</dbReference>
<dbReference type="InterPro" id="IPR045687">
    <property type="entry name" value="PIGG/GPI7_C"/>
</dbReference>
<feature type="domain" description="GPI ethanolamine phosphate transferase 2 C-terminal" evidence="14">
    <location>
        <begin position="436"/>
        <end position="852"/>
    </location>
</feature>
<evidence type="ECO:0000313" key="16">
    <source>
        <dbReference type="Proteomes" id="UP000237438"/>
    </source>
</evidence>
<feature type="transmembrane region" description="Helical" evidence="13">
    <location>
        <begin position="522"/>
        <end position="539"/>
    </location>
</feature>
<comment type="caution">
    <text evidence="15">The sequence shown here is derived from an EMBL/GenBank/DDBJ whole genome shotgun (WGS) entry which is preliminary data.</text>
</comment>
<dbReference type="UniPathway" id="UPA00196"/>
<dbReference type="InterPro" id="IPR039527">
    <property type="entry name" value="PIGG/GPI7"/>
</dbReference>
<comment type="function">
    <text evidence="12 13">Ethanolamine phosphate transferase involved in glycosylphosphatidylinositol-anchor biosynthesis. Transfers ethanolamine phosphate to the GPI second mannose.</text>
</comment>
<dbReference type="Pfam" id="PF01663">
    <property type="entry name" value="Phosphodiest"/>
    <property type="match status" value="1"/>
</dbReference>
<dbReference type="AlphaFoldDB" id="A0A2S4PYH1"/>
<reference evidence="15 16" key="1">
    <citation type="submission" date="2017-10" db="EMBL/GenBank/DDBJ databases">
        <title>Development of genomic resources for the powdery mildew, Erysiphe pulchra.</title>
        <authorList>
            <person name="Wadl P.A."/>
            <person name="Mack B.M."/>
            <person name="Moore G."/>
            <person name="Beltz S.B."/>
        </authorList>
    </citation>
    <scope>NUCLEOTIDE SEQUENCE [LARGE SCALE GENOMIC DNA]</scope>
    <source>
        <strain evidence="15">Cflorida</strain>
    </source>
</reference>
<dbReference type="CDD" id="cd16024">
    <property type="entry name" value="GPI_EPT_2"/>
    <property type="match status" value="1"/>
</dbReference>
<accession>A0A2S4PYH1</accession>
<dbReference type="GO" id="GO:0006506">
    <property type="term" value="P:GPI anchor biosynthetic process"/>
    <property type="evidence" value="ECO:0007669"/>
    <property type="project" value="UniProtKB-UniPathway"/>
</dbReference>
<keyword evidence="11" id="KW-0325">Glycoprotein</keyword>
<dbReference type="SUPFAM" id="SSF53649">
    <property type="entry name" value="Alkaline phosphatase-like"/>
    <property type="match status" value="1"/>
</dbReference>
<keyword evidence="10 13" id="KW-0472">Membrane</keyword>
<evidence type="ECO:0000256" key="7">
    <source>
        <dbReference type="ARBA" id="ARBA00022692"/>
    </source>
</evidence>
<keyword evidence="5 13" id="KW-0337">GPI-anchor biosynthesis</keyword>
<dbReference type="STRING" id="225359.A0A2S4PYH1"/>
<feature type="transmembrane region" description="Helical" evidence="13">
    <location>
        <begin position="470"/>
        <end position="493"/>
    </location>
</feature>
<dbReference type="InterPro" id="IPR002591">
    <property type="entry name" value="Phosphodiest/P_Trfase"/>
</dbReference>
<dbReference type="PANTHER" id="PTHR23072">
    <property type="entry name" value="PHOSPHATIDYLINOSITOL GLYCAN-RELATED"/>
    <property type="match status" value="1"/>
</dbReference>
<keyword evidence="16" id="KW-1185">Reference proteome</keyword>